<dbReference type="Pfam" id="PF02559">
    <property type="entry name" value="CarD_TRCF_RID"/>
    <property type="match status" value="1"/>
</dbReference>
<evidence type="ECO:0000313" key="4">
    <source>
        <dbReference type="Proteomes" id="UP000095765"/>
    </source>
</evidence>
<dbReference type="Gene3D" id="2.40.10.170">
    <property type="match status" value="1"/>
</dbReference>
<evidence type="ECO:0000313" key="3">
    <source>
        <dbReference type="EMBL" id="RGE69019.1"/>
    </source>
</evidence>
<dbReference type="Gene3D" id="1.20.58.1290">
    <property type="entry name" value="CarD-like, C-terminal domain"/>
    <property type="match status" value="1"/>
</dbReference>
<dbReference type="RefSeq" id="WP_024729578.1">
    <property type="nucleotide sequence ID" value="NZ_CABIWA010000005.1"/>
</dbReference>
<gene>
    <name evidence="3" type="ORF">DXC40_06965</name>
    <name evidence="2" type="ORF">ERS852551_02571</name>
</gene>
<protein>
    <submittedName>
        <fullName evidence="2">CarD-like/TRCF domain</fullName>
    </submittedName>
</protein>
<feature type="domain" description="CarD-like/TRCF RNAP-interacting" evidence="1">
    <location>
        <begin position="2"/>
        <end position="53"/>
    </location>
</feature>
<dbReference type="InterPro" id="IPR003711">
    <property type="entry name" value="CarD-like/TRCF_RID"/>
</dbReference>
<evidence type="ECO:0000259" key="1">
    <source>
        <dbReference type="Pfam" id="PF02559"/>
    </source>
</evidence>
<dbReference type="AlphaFoldDB" id="A0A174SKT4"/>
<evidence type="ECO:0000313" key="2">
    <source>
        <dbReference type="EMBL" id="CUP96278.1"/>
    </source>
</evidence>
<organism evidence="2 4">
    <name type="scientific">Anaerotruncus colihominis</name>
    <dbReference type="NCBI Taxonomy" id="169435"/>
    <lineage>
        <taxon>Bacteria</taxon>
        <taxon>Bacillati</taxon>
        <taxon>Bacillota</taxon>
        <taxon>Clostridia</taxon>
        <taxon>Eubacteriales</taxon>
        <taxon>Oscillospiraceae</taxon>
        <taxon>Anaerotruncus</taxon>
    </lineage>
</organism>
<accession>A0A174SKT4</accession>
<dbReference type="Proteomes" id="UP000260828">
    <property type="component" value="Unassembled WGS sequence"/>
</dbReference>
<name>A0A174SKT4_9FIRM</name>
<reference evidence="2 4" key="1">
    <citation type="submission" date="2015-09" db="EMBL/GenBank/DDBJ databases">
        <authorList>
            <consortium name="Pathogen Informatics"/>
        </authorList>
    </citation>
    <scope>NUCLEOTIDE SEQUENCE [LARGE SCALE GENOMIC DNA]</scope>
    <source>
        <strain evidence="2 4">2789STDY5834939</strain>
    </source>
</reference>
<reference evidence="3 5" key="2">
    <citation type="submission" date="2018-08" db="EMBL/GenBank/DDBJ databases">
        <title>A genome reference for cultivated species of the human gut microbiota.</title>
        <authorList>
            <person name="Zou Y."/>
            <person name="Xue W."/>
            <person name="Luo G."/>
        </authorList>
    </citation>
    <scope>NUCLEOTIDE SEQUENCE [LARGE SCALE GENOMIC DNA]</scope>
    <source>
        <strain evidence="3 5">TF05-12AC</strain>
    </source>
</reference>
<dbReference type="GeneID" id="72464097"/>
<dbReference type="InterPro" id="IPR042215">
    <property type="entry name" value="CarD-like_C"/>
</dbReference>
<dbReference type="Proteomes" id="UP000095765">
    <property type="component" value="Unassembled WGS sequence"/>
</dbReference>
<dbReference type="EMBL" id="CZBE01000018">
    <property type="protein sequence ID" value="CUP96278.1"/>
    <property type="molecule type" value="Genomic_DNA"/>
</dbReference>
<sequence>MFQEGDMIIYGNTGVCRVEQVGHPDHIKGADDSRLYYTLAPVYQAGVIYAPVDTPVFTRPILTRQAAEELIAKIPAIRAEIYNGRDQRVLSDCYRACFDTHRCETLVQLIKTVHSKNEVCQKSGKKPAQLDQRYMKRAEDLLYGEFAVVLGIAREDVEKYITERIAQAS</sequence>
<dbReference type="EMBL" id="QVME01000002">
    <property type="protein sequence ID" value="RGE69019.1"/>
    <property type="molecule type" value="Genomic_DNA"/>
</dbReference>
<proteinExistence type="predicted"/>
<dbReference type="OrthoDB" id="9786074at2"/>
<evidence type="ECO:0000313" key="5">
    <source>
        <dbReference type="Proteomes" id="UP000260828"/>
    </source>
</evidence>